<organism evidence="1 2">
    <name type="scientific">Eumeta variegata</name>
    <name type="common">Bagworm moth</name>
    <name type="synonym">Eumeta japonica</name>
    <dbReference type="NCBI Taxonomy" id="151549"/>
    <lineage>
        <taxon>Eukaryota</taxon>
        <taxon>Metazoa</taxon>
        <taxon>Ecdysozoa</taxon>
        <taxon>Arthropoda</taxon>
        <taxon>Hexapoda</taxon>
        <taxon>Insecta</taxon>
        <taxon>Pterygota</taxon>
        <taxon>Neoptera</taxon>
        <taxon>Endopterygota</taxon>
        <taxon>Lepidoptera</taxon>
        <taxon>Glossata</taxon>
        <taxon>Ditrysia</taxon>
        <taxon>Tineoidea</taxon>
        <taxon>Psychidae</taxon>
        <taxon>Oiketicinae</taxon>
        <taxon>Eumeta</taxon>
    </lineage>
</organism>
<comment type="caution">
    <text evidence="1">The sequence shown here is derived from an EMBL/GenBank/DDBJ whole genome shotgun (WGS) entry which is preliminary data.</text>
</comment>
<dbReference type="EMBL" id="BGZK01001952">
    <property type="protein sequence ID" value="GBP88698.1"/>
    <property type="molecule type" value="Genomic_DNA"/>
</dbReference>
<reference evidence="1 2" key="1">
    <citation type="journal article" date="2019" name="Commun. Biol.">
        <title>The bagworm genome reveals a unique fibroin gene that provides high tensile strength.</title>
        <authorList>
            <person name="Kono N."/>
            <person name="Nakamura H."/>
            <person name="Ohtoshi R."/>
            <person name="Tomita M."/>
            <person name="Numata K."/>
            <person name="Arakawa K."/>
        </authorList>
    </citation>
    <scope>NUCLEOTIDE SEQUENCE [LARGE SCALE GENOMIC DNA]</scope>
</reference>
<dbReference type="OrthoDB" id="10022108at2759"/>
<evidence type="ECO:0000313" key="2">
    <source>
        <dbReference type="Proteomes" id="UP000299102"/>
    </source>
</evidence>
<evidence type="ECO:0000313" key="1">
    <source>
        <dbReference type="EMBL" id="GBP88698.1"/>
    </source>
</evidence>
<proteinExistence type="predicted"/>
<keyword evidence="2" id="KW-1185">Reference proteome</keyword>
<protein>
    <submittedName>
        <fullName evidence="1">Uncharacterized protein</fullName>
    </submittedName>
</protein>
<name>A0A4C1ZLR9_EUMVA</name>
<gene>
    <name evidence="1" type="ORF">EVAR_60634_1</name>
</gene>
<sequence length="216" mass="24687">MEDMAVEIKKTRDAIMNMDILSKMEGLRKILEKKPKIYAAAAAKPKEVVDAREMGVVVDRVRNARNQKVVLSYASQEAIKRIEARIKIRRHRSLVKETKRPHHPRSQLGKVEARVRYRRRAKNPLECHPVLEVSPALYTRLIKAGHIYVGLQLRPVWNQSPLVQCSRCRGFGHNRKYCREEAILSSCTLPPNARTVETTTPVPCAKHVKTLSPQGE</sequence>
<dbReference type="AlphaFoldDB" id="A0A4C1ZLR9"/>
<dbReference type="Proteomes" id="UP000299102">
    <property type="component" value="Unassembled WGS sequence"/>
</dbReference>
<accession>A0A4C1ZLR9</accession>